<dbReference type="Pfam" id="PF02833">
    <property type="entry name" value="DHHA2"/>
    <property type="match status" value="1"/>
</dbReference>
<accession>A0A8H7I956</accession>
<gene>
    <name evidence="2" type="ORF">RHS01_07930</name>
</gene>
<comment type="caution">
    <text evidence="2">The sequence shown here is derived from an EMBL/GenBank/DDBJ whole genome shotgun (WGS) entry which is preliminary data.</text>
</comment>
<protein>
    <submittedName>
        <fullName evidence="2">DHHA2</fullName>
    </submittedName>
</protein>
<dbReference type="Gene3D" id="3.10.310.20">
    <property type="entry name" value="DHHA2 domain"/>
    <property type="match status" value="1"/>
</dbReference>
<dbReference type="Proteomes" id="UP000614334">
    <property type="component" value="Unassembled WGS sequence"/>
</dbReference>
<dbReference type="PANTHER" id="PTHR12112">
    <property type="entry name" value="BNIP - RELATED"/>
    <property type="match status" value="1"/>
</dbReference>
<dbReference type="AlphaFoldDB" id="A0A8H7I956"/>
<reference evidence="2" key="1">
    <citation type="submission" date="2020-09" db="EMBL/GenBank/DDBJ databases">
        <title>Comparative genome analyses of four rice-infecting Rhizoctonia solani isolates reveal extensive enrichment of homogalacturonan modification genes.</title>
        <authorList>
            <person name="Lee D.-Y."/>
            <person name="Jeon J."/>
            <person name="Kim K.-T."/>
            <person name="Cheong K."/>
            <person name="Song H."/>
            <person name="Choi G."/>
            <person name="Ko J."/>
            <person name="Opiyo S.O."/>
            <person name="Zuo S."/>
            <person name="Madhav S."/>
            <person name="Lee Y.-H."/>
            <person name="Wang G.-L."/>
        </authorList>
    </citation>
    <scope>NUCLEOTIDE SEQUENCE</scope>
    <source>
        <strain evidence="2">AG1-IA B2</strain>
    </source>
</reference>
<proteinExistence type="predicted"/>
<dbReference type="Gene3D" id="3.90.1640.10">
    <property type="entry name" value="inorganic pyrophosphatase (n-terminal core)"/>
    <property type="match status" value="1"/>
</dbReference>
<dbReference type="GO" id="GO:0005737">
    <property type="term" value="C:cytoplasm"/>
    <property type="evidence" value="ECO:0007669"/>
    <property type="project" value="TreeGrafter"/>
</dbReference>
<dbReference type="PANTHER" id="PTHR12112:SF39">
    <property type="entry name" value="EG:152A3.5 PROTEIN (FBGN0003116_PN PROTEIN)"/>
    <property type="match status" value="1"/>
</dbReference>
<evidence type="ECO:0000313" key="2">
    <source>
        <dbReference type="EMBL" id="KAF8752158.1"/>
    </source>
</evidence>
<sequence>MGNPAGDLDSCASALAHSYLSTILDHKRTIALIQTPRSDLKLRPKTFSHSNMLCDQARGTAVFLRLVDDNVLSSKFPNDPAADRVNAIFDHHTNAGAHPNANPRIIHPAGSCASIVTNYFQPRFPPSPAPGDAITDVSSLLLSAIMIDTSGLKDNGKTTPHDTTARNTSTLVRRLALQPSLEGTQQGAHVIVGPGTLLVDAKRDNSKGEAVHVGLSTVPMGLKHWIERDGQKKFWEDQEAYIKKEKLDILGVLTTFRPEQEQAQAGDVARLSSGRRGS</sequence>
<dbReference type="GO" id="GO:0004309">
    <property type="term" value="F:exopolyphosphatase activity"/>
    <property type="evidence" value="ECO:0007669"/>
    <property type="project" value="TreeGrafter"/>
</dbReference>
<evidence type="ECO:0000259" key="1">
    <source>
        <dbReference type="Pfam" id="PF02833"/>
    </source>
</evidence>
<dbReference type="SUPFAM" id="SSF64182">
    <property type="entry name" value="DHH phosphoesterases"/>
    <property type="match status" value="1"/>
</dbReference>
<organism evidence="2 3">
    <name type="scientific">Rhizoctonia solani</name>
    <dbReference type="NCBI Taxonomy" id="456999"/>
    <lineage>
        <taxon>Eukaryota</taxon>
        <taxon>Fungi</taxon>
        <taxon>Dikarya</taxon>
        <taxon>Basidiomycota</taxon>
        <taxon>Agaricomycotina</taxon>
        <taxon>Agaricomycetes</taxon>
        <taxon>Cantharellales</taxon>
        <taxon>Ceratobasidiaceae</taxon>
        <taxon>Rhizoctonia</taxon>
    </lineage>
</organism>
<feature type="domain" description="DHHA2" evidence="1">
    <location>
        <begin position="200"/>
        <end position="266"/>
    </location>
</feature>
<evidence type="ECO:0000313" key="3">
    <source>
        <dbReference type="Proteomes" id="UP000614334"/>
    </source>
</evidence>
<dbReference type="InterPro" id="IPR004097">
    <property type="entry name" value="DHHA2"/>
</dbReference>
<name>A0A8H7I956_9AGAM</name>
<dbReference type="EMBL" id="JACYCF010000016">
    <property type="protein sequence ID" value="KAF8752158.1"/>
    <property type="molecule type" value="Genomic_DNA"/>
</dbReference>
<dbReference type="InterPro" id="IPR038222">
    <property type="entry name" value="DHHA2_dom_sf"/>
</dbReference>
<dbReference type="InterPro" id="IPR038763">
    <property type="entry name" value="DHH_sf"/>
</dbReference>